<evidence type="ECO:0000256" key="14">
    <source>
        <dbReference type="SAM" id="MobiDB-lite"/>
    </source>
</evidence>
<dbReference type="InterPro" id="IPR034187">
    <property type="entry name" value="Peptidases_S8_5"/>
</dbReference>
<keyword evidence="8 12" id="KW-0378">Hydrolase</keyword>
<dbReference type="PANTHER" id="PTHR43806">
    <property type="entry name" value="PEPTIDASE S8"/>
    <property type="match status" value="1"/>
</dbReference>
<dbReference type="InterPro" id="IPR036852">
    <property type="entry name" value="Peptidase_S8/S53_dom_sf"/>
</dbReference>
<dbReference type="GO" id="GO:0006508">
    <property type="term" value="P:proteolysis"/>
    <property type="evidence" value="ECO:0007669"/>
    <property type="project" value="UniProtKB-KW"/>
</dbReference>
<feature type="domain" description="C5a peptidase/Subtilisin-like protease SBT2-like Fn3-like" evidence="18">
    <location>
        <begin position="607"/>
        <end position="725"/>
    </location>
</feature>
<name>A0A9P3BPI6_9EURO</name>
<dbReference type="SUPFAM" id="SSF52025">
    <property type="entry name" value="PA domain"/>
    <property type="match status" value="1"/>
</dbReference>
<evidence type="ECO:0000256" key="8">
    <source>
        <dbReference type="ARBA" id="ARBA00022801"/>
    </source>
</evidence>
<dbReference type="AlphaFoldDB" id="A0A9P3BPI6"/>
<evidence type="ECO:0000256" key="2">
    <source>
        <dbReference type="ARBA" id="ARBA00011073"/>
    </source>
</evidence>
<dbReference type="InterPro" id="IPR000209">
    <property type="entry name" value="Peptidase_S8/S53_dom"/>
</dbReference>
<dbReference type="PROSITE" id="PS51892">
    <property type="entry name" value="SUBTILASE"/>
    <property type="match status" value="1"/>
</dbReference>
<dbReference type="PROSITE" id="PS00136">
    <property type="entry name" value="SUBTILASE_ASP"/>
    <property type="match status" value="1"/>
</dbReference>
<gene>
    <name evidence="19" type="ORF">Asppvi_010396</name>
</gene>
<dbReference type="InterPro" id="IPR050131">
    <property type="entry name" value="Peptidase_S8_subtilisin-like"/>
</dbReference>
<reference evidence="19 20" key="1">
    <citation type="submission" date="2018-10" db="EMBL/GenBank/DDBJ databases">
        <title>Pan-genome distribution and transcriptional activeness of fungal secondary metabolism genes in Aspergillus section Fumigati.</title>
        <authorList>
            <person name="Takahashi H."/>
            <person name="Umemura M."/>
            <person name="Ninomiya A."/>
            <person name="Kusuya Y."/>
            <person name="Urayama S."/>
            <person name="Shimizu M."/>
            <person name="Watanabe A."/>
            <person name="Kamei K."/>
            <person name="Yaguchi T."/>
            <person name="Hagiwara D."/>
        </authorList>
    </citation>
    <scope>NUCLEOTIDE SEQUENCE [LARGE SCALE GENOMIC DNA]</scope>
    <source>
        <strain evidence="19 20">IFM 55266</strain>
    </source>
</reference>
<comment type="similarity">
    <text evidence="2 12 13">Belongs to the peptidase S8 family.</text>
</comment>
<keyword evidence="9 12" id="KW-0720">Serine protease</keyword>
<evidence type="ECO:0000256" key="5">
    <source>
        <dbReference type="ARBA" id="ARBA00022525"/>
    </source>
</evidence>
<feature type="signal peptide" evidence="15">
    <location>
        <begin position="1"/>
        <end position="20"/>
    </location>
</feature>
<dbReference type="InterPro" id="IPR015500">
    <property type="entry name" value="Peptidase_S8_subtilisin-rel"/>
</dbReference>
<dbReference type="Proteomes" id="UP001043456">
    <property type="component" value="Unassembled WGS sequence"/>
</dbReference>
<evidence type="ECO:0000256" key="4">
    <source>
        <dbReference type="ARBA" id="ARBA00022512"/>
    </source>
</evidence>
<dbReference type="InterPro" id="IPR023828">
    <property type="entry name" value="Peptidase_S8_Ser-AS"/>
</dbReference>
<dbReference type="RefSeq" id="XP_043162177.1">
    <property type="nucleotide sequence ID" value="XM_043306242.1"/>
</dbReference>
<evidence type="ECO:0000256" key="9">
    <source>
        <dbReference type="ARBA" id="ARBA00022825"/>
    </source>
</evidence>
<sequence length="883" mass="93629">MAPLWPWMGAVLAALPVALAGHGDPISQKYIVEFADSKTSSASFLSTLKDHGIPASLNHDLSFALFHGGSFTLLDNKQNEAAIVKQISSWPVVKKVSPVRELQQPQRDVSSVAHGAPVRRSPAPHGLQRRDTTGLGGNDYPHIMTGVDKLRQEGYSGTGIRVAVMDSGIDYKHPALGGCFGKGCLVEFGFNFLDNTTDPWEGHDGHGTHVSGLIAAQPNPYNFTGVAPNVTLGHYKILGRPTVKLGTDIVTAAFKKAYEDKADIISASFGTYKGWSDEPWGQLIHKLAAAGLPTLIASGNDGNNGLFLASNGIDDSAGIGIGSFNNVYSPLLLPGASYSTGNTTKEFVWQLAGTSDFKNGTYSLYPSSLNASVIGDSCEPWTADHPNLSDKIVLIRYGGCHGSEQQANAVKAGAKNILFYNNEPGTYELPVQNPALVGLGMVSAQTGANWVKLAASGANITLHMTSAKYAKTIFINETNPQSGGHVNDVTEWGPSNELLPVTAVSGVGGFMLSTWPLPEGGYAVDSGTSMATPYVAGCVALLMEARGKGKVTPAEIKSLLTTTAKPNVFHDGVTASPFLASVAQQGGGLIDAYKFVHTTTKFNVSTIAFNDTEHLAPAWIRINNTGSEPRVYTVGHVVAATVYTLPDNSSIPQNNDLGHFVDRTTKGASLKFSSSSVIVAPGESAVLKVTATPPRGLIARRIPVYSGYITFNGTSADDSFSVPYLGVATAMRNVTILDTTQGGNYLIDSTTKKRVQANHQFVLPGKNDSARRANTSYPIFQTQLSMGTDLLLVGVQPANSRTILPVSDPLTALARSVDGLAGPKPTSWMGKLANGSYVPAGNYSLVVRALKIFGNRTNPRDYDTVRTVNFGITYAPPATINKR</sequence>
<keyword evidence="7 15" id="KW-0732">Signal</keyword>
<dbReference type="InterPro" id="IPR022398">
    <property type="entry name" value="Peptidase_S8_His-AS"/>
</dbReference>
<keyword evidence="6 12" id="KW-0645">Protease</keyword>
<accession>A0A9P3BPI6</accession>
<proteinExistence type="inferred from homology"/>
<keyword evidence="5" id="KW-0964">Secreted</keyword>
<evidence type="ECO:0000256" key="1">
    <source>
        <dbReference type="ARBA" id="ARBA00001242"/>
    </source>
</evidence>
<dbReference type="Pfam" id="PF06280">
    <property type="entry name" value="fn3_5"/>
    <property type="match status" value="1"/>
</dbReference>
<organism evidence="19 20">
    <name type="scientific">Aspergillus pseudoviridinutans</name>
    <dbReference type="NCBI Taxonomy" id="1517512"/>
    <lineage>
        <taxon>Eukaryota</taxon>
        <taxon>Fungi</taxon>
        <taxon>Dikarya</taxon>
        <taxon>Ascomycota</taxon>
        <taxon>Pezizomycotina</taxon>
        <taxon>Eurotiomycetes</taxon>
        <taxon>Eurotiomycetidae</taxon>
        <taxon>Eurotiales</taxon>
        <taxon>Aspergillaceae</taxon>
        <taxon>Aspergillus</taxon>
        <taxon>Aspergillus subgen. Fumigati</taxon>
    </lineage>
</organism>
<evidence type="ECO:0000256" key="6">
    <source>
        <dbReference type="ARBA" id="ARBA00022670"/>
    </source>
</evidence>
<dbReference type="GeneID" id="67009006"/>
<evidence type="ECO:0000256" key="13">
    <source>
        <dbReference type="RuleBase" id="RU003355"/>
    </source>
</evidence>
<evidence type="ECO:0000259" key="16">
    <source>
        <dbReference type="Pfam" id="PF00082"/>
    </source>
</evidence>
<evidence type="ECO:0000313" key="20">
    <source>
        <dbReference type="Proteomes" id="UP001043456"/>
    </source>
</evidence>
<evidence type="ECO:0000256" key="10">
    <source>
        <dbReference type="ARBA" id="ARBA00023145"/>
    </source>
</evidence>
<dbReference type="InterPro" id="IPR023827">
    <property type="entry name" value="Peptidase_S8_Asp-AS"/>
</dbReference>
<dbReference type="PRINTS" id="PR00723">
    <property type="entry name" value="SUBTILISIN"/>
</dbReference>
<dbReference type="PROSITE" id="PS00137">
    <property type="entry name" value="SUBTILASE_HIS"/>
    <property type="match status" value="1"/>
</dbReference>
<dbReference type="Gene3D" id="3.40.50.200">
    <property type="entry name" value="Peptidase S8/S53 domain"/>
    <property type="match status" value="1"/>
</dbReference>
<keyword evidence="20" id="KW-1185">Reference proteome</keyword>
<evidence type="ECO:0000256" key="3">
    <source>
        <dbReference type="ARBA" id="ARBA00011951"/>
    </source>
</evidence>
<evidence type="ECO:0000313" key="19">
    <source>
        <dbReference type="EMBL" id="GIJ91431.1"/>
    </source>
</evidence>
<feature type="active site" description="Charge relay system" evidence="11 12">
    <location>
        <position position="166"/>
    </location>
</feature>
<dbReference type="Pfam" id="PF00082">
    <property type="entry name" value="Peptidase_S8"/>
    <property type="match status" value="1"/>
</dbReference>
<dbReference type="Pfam" id="PF02225">
    <property type="entry name" value="PA"/>
    <property type="match status" value="1"/>
</dbReference>
<evidence type="ECO:0000256" key="7">
    <source>
        <dbReference type="ARBA" id="ARBA00022729"/>
    </source>
</evidence>
<keyword evidence="4" id="KW-0134">Cell wall</keyword>
<dbReference type="Gene3D" id="3.50.30.30">
    <property type="match status" value="1"/>
</dbReference>
<keyword evidence="10" id="KW-0865">Zymogen</keyword>
<dbReference type="OrthoDB" id="10256524at2759"/>
<feature type="active site" description="Charge relay system" evidence="11 12">
    <location>
        <position position="206"/>
    </location>
</feature>
<feature type="domain" description="PA" evidence="17">
    <location>
        <begin position="384"/>
        <end position="446"/>
    </location>
</feature>
<dbReference type="GO" id="GO:0004252">
    <property type="term" value="F:serine-type endopeptidase activity"/>
    <property type="evidence" value="ECO:0007669"/>
    <property type="project" value="UniProtKB-UniRule"/>
</dbReference>
<feature type="chain" id="PRO_5040474774" description="oryzin" evidence="15">
    <location>
        <begin position="21"/>
        <end position="883"/>
    </location>
</feature>
<dbReference type="SUPFAM" id="SSF52743">
    <property type="entry name" value="Subtilisin-like"/>
    <property type="match status" value="1"/>
</dbReference>
<evidence type="ECO:0000259" key="18">
    <source>
        <dbReference type="Pfam" id="PF06280"/>
    </source>
</evidence>
<comment type="catalytic activity">
    <reaction evidence="1">
        <text>Hydrolysis of proteins with broad specificity, and of Bz-Arg-OEt &gt; Ac-Tyr-OEt. Does not hydrolyze peptide amides.</text>
        <dbReference type="EC" id="3.4.21.63"/>
    </reaction>
</comment>
<dbReference type="GO" id="GO:0016020">
    <property type="term" value="C:membrane"/>
    <property type="evidence" value="ECO:0007669"/>
    <property type="project" value="InterPro"/>
</dbReference>
<feature type="region of interest" description="Disordered" evidence="14">
    <location>
        <begin position="101"/>
        <end position="138"/>
    </location>
</feature>
<evidence type="ECO:0000256" key="11">
    <source>
        <dbReference type="PIRSR" id="PIRSR615500-1"/>
    </source>
</evidence>
<dbReference type="InterPro" id="IPR046450">
    <property type="entry name" value="PA_dom_sf"/>
</dbReference>
<dbReference type="PROSITE" id="PS00138">
    <property type="entry name" value="SUBTILASE_SER"/>
    <property type="match status" value="1"/>
</dbReference>
<evidence type="ECO:0000259" key="17">
    <source>
        <dbReference type="Pfam" id="PF02225"/>
    </source>
</evidence>
<feature type="domain" description="Peptidase S8/S53" evidence="16">
    <location>
        <begin position="157"/>
        <end position="567"/>
    </location>
</feature>
<evidence type="ECO:0000256" key="15">
    <source>
        <dbReference type="SAM" id="SignalP"/>
    </source>
</evidence>
<dbReference type="InterPro" id="IPR003137">
    <property type="entry name" value="PA_domain"/>
</dbReference>
<dbReference type="EMBL" id="BHVY01000008">
    <property type="protein sequence ID" value="GIJ91431.1"/>
    <property type="molecule type" value="Genomic_DNA"/>
</dbReference>
<dbReference type="InterPro" id="IPR010435">
    <property type="entry name" value="C5a/SBT2-like_Fn3"/>
</dbReference>
<protein>
    <recommendedName>
        <fullName evidence="3">oryzin</fullName>
        <ecNumber evidence="3">3.4.21.63</ecNumber>
    </recommendedName>
</protein>
<evidence type="ECO:0000256" key="12">
    <source>
        <dbReference type="PROSITE-ProRule" id="PRU01240"/>
    </source>
</evidence>
<feature type="active site" description="Charge relay system" evidence="11 12">
    <location>
        <position position="529"/>
    </location>
</feature>
<dbReference type="PANTHER" id="PTHR43806:SF66">
    <property type="entry name" value="SERIN ENDOPEPTIDASE"/>
    <property type="match status" value="1"/>
</dbReference>
<dbReference type="CDD" id="cd07489">
    <property type="entry name" value="Peptidases_S8_5"/>
    <property type="match status" value="1"/>
</dbReference>
<comment type="caution">
    <text evidence="19">The sequence shown here is derived from an EMBL/GenBank/DDBJ whole genome shotgun (WGS) entry which is preliminary data.</text>
</comment>
<dbReference type="EC" id="3.4.21.63" evidence="3"/>